<accession>A0A1G9KSV6</accession>
<dbReference type="GO" id="GO:0005345">
    <property type="term" value="F:purine nucleobase transmembrane transporter activity"/>
    <property type="evidence" value="ECO:0007669"/>
    <property type="project" value="TreeGrafter"/>
</dbReference>
<dbReference type="Pfam" id="PF00860">
    <property type="entry name" value="Xan_ur_permease"/>
    <property type="match status" value="1"/>
</dbReference>
<evidence type="ECO:0000256" key="5">
    <source>
        <dbReference type="ARBA" id="ARBA00022989"/>
    </source>
</evidence>
<evidence type="ECO:0000256" key="4">
    <source>
        <dbReference type="ARBA" id="ARBA00022692"/>
    </source>
</evidence>
<reference evidence="8 9" key="1">
    <citation type="submission" date="2016-10" db="EMBL/GenBank/DDBJ databases">
        <authorList>
            <person name="de Groot N.N."/>
        </authorList>
    </citation>
    <scope>NUCLEOTIDE SEQUENCE [LARGE SCALE GENOMIC DNA]</scope>
    <source>
        <strain evidence="8 9">DSM 797</strain>
    </source>
</reference>
<keyword evidence="5 7" id="KW-1133">Transmembrane helix</keyword>
<dbReference type="EMBL" id="FNGW01000002">
    <property type="protein sequence ID" value="SDL52900.1"/>
    <property type="molecule type" value="Genomic_DNA"/>
</dbReference>
<feature type="transmembrane region" description="Helical" evidence="7">
    <location>
        <begin position="416"/>
        <end position="438"/>
    </location>
</feature>
<feature type="transmembrane region" description="Helical" evidence="7">
    <location>
        <begin position="58"/>
        <end position="86"/>
    </location>
</feature>
<feature type="transmembrane region" description="Helical" evidence="7">
    <location>
        <begin position="137"/>
        <end position="154"/>
    </location>
</feature>
<dbReference type="InterPro" id="IPR006043">
    <property type="entry name" value="NCS2"/>
</dbReference>
<evidence type="ECO:0000256" key="7">
    <source>
        <dbReference type="SAM" id="Phobius"/>
    </source>
</evidence>
<dbReference type="PANTHER" id="PTHR43337">
    <property type="entry name" value="XANTHINE/URACIL PERMEASE C887.17-RELATED"/>
    <property type="match status" value="1"/>
</dbReference>
<feature type="transmembrane region" description="Helical" evidence="7">
    <location>
        <begin position="376"/>
        <end position="404"/>
    </location>
</feature>
<name>A0A1G9KSV6_9FIRM</name>
<evidence type="ECO:0000256" key="3">
    <source>
        <dbReference type="ARBA" id="ARBA00022448"/>
    </source>
</evidence>
<comment type="subcellular location">
    <subcellularLocation>
        <location evidence="1">Membrane</location>
        <topology evidence="1">Multi-pass membrane protein</topology>
    </subcellularLocation>
</comment>
<dbReference type="AlphaFoldDB" id="A0A1G9KSV6"/>
<feature type="transmembrane region" description="Helical" evidence="7">
    <location>
        <begin position="240"/>
        <end position="262"/>
    </location>
</feature>
<proteinExistence type="inferred from homology"/>
<organism evidence="8 9">
    <name type="scientific">Romboutsia lituseburensis DSM 797</name>
    <dbReference type="NCBI Taxonomy" id="1121325"/>
    <lineage>
        <taxon>Bacteria</taxon>
        <taxon>Bacillati</taxon>
        <taxon>Bacillota</taxon>
        <taxon>Clostridia</taxon>
        <taxon>Peptostreptococcales</taxon>
        <taxon>Peptostreptococcaceae</taxon>
        <taxon>Romboutsia</taxon>
    </lineage>
</organism>
<dbReference type="PANTHER" id="PTHR43337:SF2">
    <property type="entry name" value="XANTHINE_URACIL PERMEASE"/>
    <property type="match status" value="1"/>
</dbReference>
<sequence length="439" mass="46972">MNERLPNNLEQNQANVFKTDLKTEILAGVTTFIASVYIIMTNALILSDAGINPDAAMIATILTCSISTVLIGLFSNTPFIVVPGMGINSLFTYTIVNSMGLPWQEALGAVFISGIIFTIIASTKITPILMKSIPSNLKHAITVGVGFFILFIGLQKSGLVVSNENTMVALGDITQKETLLSIITLLIILVLNARNVGGNLLISIIAGTILALFMGVTSLSNLDFASFNIGAFTDVFLAMSFKNILTIPFIVAVFSITIVIVFENMGILYGQMEAIGRSDEFQKPFTIAGISNMIAGMFGTSPTIVAAENFSGISAGAKGKIAAFTSGMLFLASLFLIPILKLIPDGVISSVLIFIGFLMIQTFFDLKKGDLIDNIAIIFIVTLIPLTYNIVNGIALGFIVYTVLKLASGRGKEVSVPMYILTALFILSFIMNISMGIVH</sequence>
<evidence type="ECO:0000256" key="1">
    <source>
        <dbReference type="ARBA" id="ARBA00004141"/>
    </source>
</evidence>
<dbReference type="Proteomes" id="UP000199068">
    <property type="component" value="Unassembled WGS sequence"/>
</dbReference>
<evidence type="ECO:0000313" key="8">
    <source>
        <dbReference type="EMBL" id="SDL52900.1"/>
    </source>
</evidence>
<protein>
    <submittedName>
        <fullName evidence="8">Putative MFS transporter, AGZA family, xanthine/uracil permease</fullName>
    </submittedName>
</protein>
<evidence type="ECO:0000256" key="6">
    <source>
        <dbReference type="ARBA" id="ARBA00023136"/>
    </source>
</evidence>
<feature type="transmembrane region" description="Helical" evidence="7">
    <location>
        <begin position="321"/>
        <end position="340"/>
    </location>
</feature>
<feature type="transmembrane region" description="Helical" evidence="7">
    <location>
        <begin position="174"/>
        <end position="193"/>
    </location>
</feature>
<comment type="similarity">
    <text evidence="2">Belongs to the nucleobase:cation symporter-2 (NCS2) (TC 2.A.40) family. Azg-like subfamily.</text>
</comment>
<feature type="transmembrane region" description="Helical" evidence="7">
    <location>
        <begin position="25"/>
        <end position="46"/>
    </location>
</feature>
<dbReference type="GO" id="GO:0005886">
    <property type="term" value="C:plasma membrane"/>
    <property type="evidence" value="ECO:0007669"/>
    <property type="project" value="TreeGrafter"/>
</dbReference>
<evidence type="ECO:0000256" key="2">
    <source>
        <dbReference type="ARBA" id="ARBA00005697"/>
    </source>
</evidence>
<dbReference type="STRING" id="1121325.SAMN04515677_102261"/>
<feature type="transmembrane region" description="Helical" evidence="7">
    <location>
        <begin position="200"/>
        <end position="220"/>
    </location>
</feature>
<dbReference type="InterPro" id="IPR045018">
    <property type="entry name" value="Azg-like"/>
</dbReference>
<keyword evidence="4 7" id="KW-0812">Transmembrane</keyword>
<feature type="transmembrane region" description="Helical" evidence="7">
    <location>
        <begin position="346"/>
        <end position="364"/>
    </location>
</feature>
<keyword evidence="6 7" id="KW-0472">Membrane</keyword>
<feature type="transmembrane region" description="Helical" evidence="7">
    <location>
        <begin position="106"/>
        <end position="125"/>
    </location>
</feature>
<gene>
    <name evidence="8" type="ORF">SAMN04515677_102261</name>
</gene>
<keyword evidence="9" id="KW-1185">Reference proteome</keyword>
<evidence type="ECO:0000313" key="9">
    <source>
        <dbReference type="Proteomes" id="UP000199068"/>
    </source>
</evidence>
<dbReference type="RefSeq" id="WP_092724224.1">
    <property type="nucleotide sequence ID" value="NZ_FNGW01000002.1"/>
</dbReference>
<keyword evidence="3" id="KW-0813">Transport</keyword>